<feature type="transmembrane region" description="Helical" evidence="17">
    <location>
        <begin position="301"/>
        <end position="322"/>
    </location>
</feature>
<dbReference type="GO" id="GO:0031966">
    <property type="term" value="C:mitochondrial membrane"/>
    <property type="evidence" value="ECO:0007669"/>
    <property type="project" value="UniProtKB-SubCell"/>
</dbReference>
<protein>
    <recommendedName>
        <fullName evidence="5 17">NADH-ubiquinone oxidoreductase chain 4</fullName>
        <ecNumber evidence="4 17">7.1.1.2</ecNumber>
    </recommendedName>
</protein>
<sequence length="446" mass="52157">MMMKFILMLMFMIPLSLMKNKFWLNQYLMFLYTFIFMLNMKFDSMMESFSYSFMCDLMSYVFILLSLWICSLMILASSKIYFLKNYSNLFMFMLIMLLLSLILTFSASNLFLFYLFFEMSLIPTLILIIGWGYQPERIQAGTYLLFYTMLASLPMMIFMFYYYYFNGSLMFYMLLKMINHMLMFLMVNMVFLVKMPMYLVHLWLPKAHVEAPVSGSMILAGIMLKLGGYGMMRLLMIFSFINNIFNYVIVIISLLGGFYISLICLRQSDMKSLIAYSSVAHMGMVLAGIMTFNNWGLCGGLIMMLAHGLCSSGLFCLANICYERMNSRSLFVNKGMINIMPSLTLWWFLLCSSNMAAPPSLNLLGEIMLINSILSFNYMLLVLLVLISFFSAVYSLYLYSYSQHGAYYSGVYFIFNNTFREYLLLILHWLPLNFIILKSELFVLWN</sequence>
<feature type="transmembrane region" description="Helical" evidence="17">
    <location>
        <begin position="422"/>
        <end position="445"/>
    </location>
</feature>
<dbReference type="GO" id="GO:0008137">
    <property type="term" value="F:NADH dehydrogenase (ubiquinone) activity"/>
    <property type="evidence" value="ECO:0007669"/>
    <property type="project" value="UniProtKB-UniRule"/>
</dbReference>
<evidence type="ECO:0000256" key="3">
    <source>
        <dbReference type="ARBA" id="ARBA00009025"/>
    </source>
</evidence>
<evidence type="ECO:0000256" key="9">
    <source>
        <dbReference type="ARBA" id="ARBA00022967"/>
    </source>
</evidence>
<evidence type="ECO:0000256" key="1">
    <source>
        <dbReference type="ARBA" id="ARBA00003257"/>
    </source>
</evidence>
<dbReference type="GO" id="GO:0048039">
    <property type="term" value="F:ubiquinone binding"/>
    <property type="evidence" value="ECO:0007669"/>
    <property type="project" value="TreeGrafter"/>
</dbReference>
<feature type="transmembrane region" description="Helical" evidence="17">
    <location>
        <begin position="244"/>
        <end position="266"/>
    </location>
</feature>
<feature type="transmembrane region" description="Helical" evidence="17">
    <location>
        <begin position="58"/>
        <end position="76"/>
    </location>
</feature>
<keyword evidence="10 17" id="KW-0249">Electron transport</keyword>
<evidence type="ECO:0000256" key="6">
    <source>
        <dbReference type="ARBA" id="ARBA00022448"/>
    </source>
</evidence>
<comment type="similarity">
    <text evidence="3 17">Belongs to the complex I subunit 4 family.</text>
</comment>
<keyword evidence="14 17" id="KW-0496">Mitochondrion</keyword>
<keyword evidence="12 17" id="KW-0520">NAD</keyword>
<feature type="domain" description="NADH:quinone oxidoreductase/Mrp antiporter transmembrane" evidence="19">
    <location>
        <begin position="107"/>
        <end position="390"/>
    </location>
</feature>
<feature type="transmembrane region" description="Helical" evidence="17">
    <location>
        <begin position="273"/>
        <end position="295"/>
    </location>
</feature>
<name>A0A126TEX0_9COLE</name>
<feature type="domain" description="NADH:ubiquinone oxidoreductase chain 4 N-terminal" evidence="20">
    <location>
        <begin position="2"/>
        <end position="104"/>
    </location>
</feature>
<organism evidence="21">
    <name type="scientific">Staphylinidae sp. BMNH 1274254</name>
    <dbReference type="NCBI Taxonomy" id="1796574"/>
    <lineage>
        <taxon>Eukaryota</taxon>
        <taxon>Metazoa</taxon>
        <taxon>Ecdysozoa</taxon>
        <taxon>Arthropoda</taxon>
        <taxon>Hexapoda</taxon>
        <taxon>Insecta</taxon>
        <taxon>Pterygota</taxon>
        <taxon>Neoptera</taxon>
        <taxon>Endopterygota</taxon>
        <taxon>Coleoptera</taxon>
        <taxon>Polyphaga</taxon>
        <taxon>Staphyliniformia</taxon>
        <taxon>Staphylinidae</taxon>
    </lineage>
</organism>
<dbReference type="GO" id="GO:0042773">
    <property type="term" value="P:ATP synthesis coupled electron transport"/>
    <property type="evidence" value="ECO:0007669"/>
    <property type="project" value="InterPro"/>
</dbReference>
<keyword evidence="11 17" id="KW-1133">Transmembrane helix</keyword>
<evidence type="ECO:0000256" key="5">
    <source>
        <dbReference type="ARBA" id="ARBA00021006"/>
    </source>
</evidence>
<dbReference type="InterPro" id="IPR000260">
    <property type="entry name" value="NADH4_N"/>
</dbReference>
<dbReference type="InterPro" id="IPR003918">
    <property type="entry name" value="NADH_UbQ_OxRdtase"/>
</dbReference>
<evidence type="ECO:0000256" key="14">
    <source>
        <dbReference type="ARBA" id="ARBA00023128"/>
    </source>
</evidence>
<dbReference type="GO" id="GO:0003954">
    <property type="term" value="F:NADH dehydrogenase activity"/>
    <property type="evidence" value="ECO:0007669"/>
    <property type="project" value="TreeGrafter"/>
</dbReference>
<accession>A0A126TEX0</accession>
<geneLocation type="mitochondrion" evidence="21"/>
<keyword evidence="13 17" id="KW-0830">Ubiquinone</keyword>
<feature type="transmembrane region" description="Helical" evidence="17">
    <location>
        <begin position="213"/>
        <end position="232"/>
    </location>
</feature>
<evidence type="ECO:0000256" key="2">
    <source>
        <dbReference type="ARBA" id="ARBA00004225"/>
    </source>
</evidence>
<keyword evidence="18" id="KW-0732">Signal</keyword>
<dbReference type="EMBL" id="KT696197">
    <property type="protein sequence ID" value="AML26077.1"/>
    <property type="molecule type" value="Genomic_DNA"/>
</dbReference>
<evidence type="ECO:0000256" key="16">
    <source>
        <dbReference type="ARBA" id="ARBA00049551"/>
    </source>
</evidence>
<dbReference type="PANTHER" id="PTHR43507">
    <property type="entry name" value="NADH-UBIQUINONE OXIDOREDUCTASE CHAIN 4"/>
    <property type="match status" value="1"/>
</dbReference>
<evidence type="ECO:0000256" key="4">
    <source>
        <dbReference type="ARBA" id="ARBA00012944"/>
    </source>
</evidence>
<evidence type="ECO:0000259" key="19">
    <source>
        <dbReference type="Pfam" id="PF00361"/>
    </source>
</evidence>
<evidence type="ECO:0000256" key="10">
    <source>
        <dbReference type="ARBA" id="ARBA00022982"/>
    </source>
</evidence>
<keyword evidence="6 17" id="KW-0813">Transport</keyword>
<evidence type="ECO:0000313" key="21">
    <source>
        <dbReference type="EMBL" id="AML26077.1"/>
    </source>
</evidence>
<dbReference type="Pfam" id="PF01059">
    <property type="entry name" value="Oxidored_q5_N"/>
    <property type="match status" value="1"/>
</dbReference>
<evidence type="ECO:0000256" key="7">
    <source>
        <dbReference type="ARBA" id="ARBA00022660"/>
    </source>
</evidence>
<gene>
    <name evidence="21" type="primary">ND4</name>
</gene>
<feature type="chain" id="PRO_5007274573" description="NADH-ubiquinone oxidoreductase chain 4" evidence="18">
    <location>
        <begin position="19"/>
        <end position="446"/>
    </location>
</feature>
<dbReference type="PANTHER" id="PTHR43507:SF20">
    <property type="entry name" value="NADH-UBIQUINONE OXIDOREDUCTASE CHAIN 4"/>
    <property type="match status" value="1"/>
</dbReference>
<feature type="transmembrane region" description="Helical" evidence="17">
    <location>
        <begin position="111"/>
        <end position="132"/>
    </location>
</feature>
<dbReference type="PRINTS" id="PR01437">
    <property type="entry name" value="NUOXDRDTASE4"/>
</dbReference>
<feature type="transmembrane region" description="Helical" evidence="17">
    <location>
        <begin position="376"/>
        <end position="401"/>
    </location>
</feature>
<dbReference type="InterPro" id="IPR001750">
    <property type="entry name" value="ND/Mrp_TM"/>
</dbReference>
<reference evidence="21" key="1">
    <citation type="submission" date="2015-09" db="EMBL/GenBank/DDBJ databases">
        <title>Capturing the unknown biodiversity of arthropods in tropical forests using metagenomics.</title>
        <authorList>
            <person name="Andujar C."/>
            <person name="Creedy T.J."/>
            <person name="Garner B."/>
            <person name="Canty R."/>
            <person name="Warner H.B."/>
            <person name="Lipecki J."/>
            <person name="Crampton-Platt A."/>
            <person name="Gabrielli M."/>
            <person name="Croydon-Veleslavov I.A."/>
            <person name="Lim J.L."/>
            <person name="Linard B."/>
            <person name="Vogler A."/>
        </authorList>
    </citation>
    <scope>NUCLEOTIDE SEQUENCE</scope>
</reference>
<keyword evidence="8 17" id="KW-0812">Transmembrane</keyword>
<dbReference type="EC" id="7.1.1.2" evidence="4 17"/>
<feature type="transmembrane region" description="Helical" evidence="17">
    <location>
        <begin position="88"/>
        <end position="105"/>
    </location>
</feature>
<dbReference type="AlphaFoldDB" id="A0A126TEX0"/>
<evidence type="ECO:0000256" key="17">
    <source>
        <dbReference type="RuleBase" id="RU003297"/>
    </source>
</evidence>
<proteinExistence type="inferred from homology"/>
<comment type="function">
    <text evidence="17">Core subunit of the mitochondrial membrane respiratory chain NADH dehydrogenase (Complex I) which catalyzes electron transfer from NADH through the respiratory chain, using ubiquinone as an electron acceptor. Essential for the catalytic activity and assembly of complex I.</text>
</comment>
<evidence type="ECO:0000256" key="8">
    <source>
        <dbReference type="ARBA" id="ARBA00022692"/>
    </source>
</evidence>
<keyword evidence="7 17" id="KW-0679">Respiratory chain</keyword>
<evidence type="ECO:0000256" key="13">
    <source>
        <dbReference type="ARBA" id="ARBA00023075"/>
    </source>
</evidence>
<evidence type="ECO:0000256" key="12">
    <source>
        <dbReference type="ARBA" id="ARBA00023027"/>
    </source>
</evidence>
<comment type="function">
    <text evidence="1">Core subunit of the mitochondrial membrane respiratory chain NADH dehydrogenase (Complex I) that is believed to belong to the minimal assembly required for catalysis. Complex I functions in the transfer of electrons from NADH to the respiratory chain. The immediate electron acceptor for the enzyme is believed to be ubiquinone.</text>
</comment>
<evidence type="ECO:0000259" key="20">
    <source>
        <dbReference type="Pfam" id="PF01059"/>
    </source>
</evidence>
<keyword evidence="9" id="KW-1278">Translocase</keyword>
<feature type="transmembrane region" description="Helical" evidence="17">
    <location>
        <begin position="343"/>
        <end position="364"/>
    </location>
</feature>
<evidence type="ECO:0000256" key="11">
    <source>
        <dbReference type="ARBA" id="ARBA00022989"/>
    </source>
</evidence>
<feature type="transmembrane region" description="Helical" evidence="17">
    <location>
        <begin position="144"/>
        <end position="164"/>
    </location>
</feature>
<keyword evidence="15 17" id="KW-0472">Membrane</keyword>
<feature type="transmembrane region" description="Helical" evidence="17">
    <location>
        <begin position="21"/>
        <end position="38"/>
    </location>
</feature>
<dbReference type="Pfam" id="PF00361">
    <property type="entry name" value="Proton_antipo_M"/>
    <property type="match status" value="1"/>
</dbReference>
<comment type="catalytic activity">
    <reaction evidence="16 17">
        <text>a ubiquinone + NADH + 5 H(+)(in) = a ubiquinol + NAD(+) + 4 H(+)(out)</text>
        <dbReference type="Rhea" id="RHEA:29091"/>
        <dbReference type="Rhea" id="RHEA-COMP:9565"/>
        <dbReference type="Rhea" id="RHEA-COMP:9566"/>
        <dbReference type="ChEBI" id="CHEBI:15378"/>
        <dbReference type="ChEBI" id="CHEBI:16389"/>
        <dbReference type="ChEBI" id="CHEBI:17976"/>
        <dbReference type="ChEBI" id="CHEBI:57540"/>
        <dbReference type="ChEBI" id="CHEBI:57945"/>
        <dbReference type="EC" id="7.1.1.2"/>
    </reaction>
</comment>
<evidence type="ECO:0000256" key="18">
    <source>
        <dbReference type="SAM" id="SignalP"/>
    </source>
</evidence>
<evidence type="ECO:0000256" key="15">
    <source>
        <dbReference type="ARBA" id="ARBA00023136"/>
    </source>
</evidence>
<comment type="subcellular location">
    <subcellularLocation>
        <location evidence="2 17">Mitochondrion membrane</location>
        <topology evidence="2 17">Multi-pass membrane protein</topology>
    </subcellularLocation>
</comment>
<dbReference type="GO" id="GO:0015990">
    <property type="term" value="P:electron transport coupled proton transport"/>
    <property type="evidence" value="ECO:0007669"/>
    <property type="project" value="TreeGrafter"/>
</dbReference>
<feature type="signal peptide" evidence="18">
    <location>
        <begin position="1"/>
        <end position="18"/>
    </location>
</feature>
<feature type="transmembrane region" description="Helical" evidence="17">
    <location>
        <begin position="170"/>
        <end position="193"/>
    </location>
</feature>